<name>A0A9R1CWF1_9BACT</name>
<protein>
    <submittedName>
        <fullName evidence="2">Uncharacterized protein</fullName>
    </submittedName>
</protein>
<keyword evidence="1" id="KW-1133">Transmembrane helix</keyword>
<keyword evidence="1" id="KW-0812">Transmembrane</keyword>
<sequence>MQLTGKNAEYADFILSKMSDNGGWISRDDILMYLHDTYDYAAEPEFVLHDLVDNWKFIIVDDEILRLTKEGDKAAKKGVVNYASKEKFMERTVNMKTFLSIISSLLAIIGALISWIIELIS</sequence>
<gene>
    <name evidence="2" type="ORF">PRLR5076_14920</name>
</gene>
<dbReference type="GeneID" id="72467326"/>
<accession>A0A9R1CWF1</accession>
<organism evidence="2 3">
    <name type="scientific">Prevotella lacticifex</name>
    <dbReference type="NCBI Taxonomy" id="2854755"/>
    <lineage>
        <taxon>Bacteria</taxon>
        <taxon>Pseudomonadati</taxon>
        <taxon>Bacteroidota</taxon>
        <taxon>Bacteroidia</taxon>
        <taxon>Bacteroidales</taxon>
        <taxon>Prevotellaceae</taxon>
        <taxon>Prevotella</taxon>
    </lineage>
</organism>
<feature type="transmembrane region" description="Helical" evidence="1">
    <location>
        <begin position="97"/>
        <end position="117"/>
    </location>
</feature>
<comment type="caution">
    <text evidence="2">The sequence shown here is derived from an EMBL/GenBank/DDBJ whole genome shotgun (WGS) entry which is preliminary data.</text>
</comment>
<evidence type="ECO:0000256" key="1">
    <source>
        <dbReference type="SAM" id="Phobius"/>
    </source>
</evidence>
<evidence type="ECO:0000313" key="3">
    <source>
        <dbReference type="Proteomes" id="UP000825483"/>
    </source>
</evidence>
<evidence type="ECO:0000313" key="2">
    <source>
        <dbReference type="EMBL" id="GJG58641.1"/>
    </source>
</evidence>
<keyword evidence="3" id="KW-1185">Reference proteome</keyword>
<dbReference type="RefSeq" id="WP_223929157.1">
    <property type="nucleotide sequence ID" value="NZ_BPTU01000001.1"/>
</dbReference>
<keyword evidence="1" id="KW-0472">Membrane</keyword>
<reference evidence="2" key="1">
    <citation type="journal article" date="2022" name="Int. J. Syst. Evol. Microbiol.">
        <title>Prevotella lacticifex sp. nov., isolated from the rumen of cows.</title>
        <authorList>
            <person name="Shinkai T."/>
            <person name="Ikeyama N."/>
            <person name="Kumagai M."/>
            <person name="Ohmori H."/>
            <person name="Sakamoto M."/>
            <person name="Ohkuma M."/>
            <person name="Mitsumori M."/>
        </authorList>
    </citation>
    <scope>NUCLEOTIDE SEQUENCE</scope>
    <source>
        <strain evidence="2">R5076</strain>
    </source>
</reference>
<dbReference type="AlphaFoldDB" id="A0A9R1CWF1"/>
<proteinExistence type="predicted"/>
<dbReference type="EMBL" id="BPUB01000001">
    <property type="protein sequence ID" value="GJG58641.1"/>
    <property type="molecule type" value="Genomic_DNA"/>
</dbReference>
<dbReference type="Proteomes" id="UP000825483">
    <property type="component" value="Unassembled WGS sequence"/>
</dbReference>